<dbReference type="AlphaFoldDB" id="A0A7W4NT17"/>
<evidence type="ECO:0000313" key="5">
    <source>
        <dbReference type="Proteomes" id="UP000540490"/>
    </source>
</evidence>
<dbReference type="Proteomes" id="UP000540490">
    <property type="component" value="Unassembled WGS sequence"/>
</dbReference>
<evidence type="ECO:0008006" key="7">
    <source>
        <dbReference type="Google" id="ProtNLM"/>
    </source>
</evidence>
<evidence type="ECO:0000313" key="4">
    <source>
        <dbReference type="EMBL" id="MBB2194287.1"/>
    </source>
</evidence>
<sequence>MRWGARMMVLALLLLVAACGAQEGRGHGRHASGPYLSGGMGYGAP</sequence>
<comment type="caution">
    <text evidence="3">The sequence shown here is derived from an EMBL/GenBank/DDBJ whole genome shotgun (WGS) entry which is preliminary data.</text>
</comment>
<protein>
    <recommendedName>
        <fullName evidence="7">Lipoprotein</fullName>
    </recommendedName>
</protein>
<evidence type="ECO:0000313" key="3">
    <source>
        <dbReference type="EMBL" id="MBB2165087.1"/>
    </source>
</evidence>
<organism evidence="3 6">
    <name type="scientific">Gluconacetobacter dulcium</name>
    <dbReference type="NCBI Taxonomy" id="2729096"/>
    <lineage>
        <taxon>Bacteria</taxon>
        <taxon>Pseudomonadati</taxon>
        <taxon>Pseudomonadota</taxon>
        <taxon>Alphaproteobacteria</taxon>
        <taxon>Acetobacterales</taxon>
        <taxon>Acetobacteraceae</taxon>
        <taxon>Gluconacetobacter</taxon>
    </lineage>
</organism>
<evidence type="ECO:0000256" key="1">
    <source>
        <dbReference type="SAM" id="MobiDB-lite"/>
    </source>
</evidence>
<keyword evidence="2" id="KW-0732">Signal</keyword>
<dbReference type="EMBL" id="JABEQO010000013">
    <property type="protein sequence ID" value="MBB2165087.1"/>
    <property type="molecule type" value="Genomic_DNA"/>
</dbReference>
<feature type="compositionally biased region" description="Gly residues" evidence="1">
    <location>
        <begin position="36"/>
        <end position="45"/>
    </location>
</feature>
<dbReference type="PROSITE" id="PS51257">
    <property type="entry name" value="PROKAR_LIPOPROTEIN"/>
    <property type="match status" value="1"/>
</dbReference>
<evidence type="ECO:0000256" key="2">
    <source>
        <dbReference type="SAM" id="SignalP"/>
    </source>
</evidence>
<reference evidence="5 6" key="1">
    <citation type="submission" date="2020-04" db="EMBL/GenBank/DDBJ databases">
        <title>Description of novel Gluconacetobacter.</title>
        <authorList>
            <person name="Sombolestani A."/>
        </authorList>
    </citation>
    <scope>NUCLEOTIDE SEQUENCE [LARGE SCALE GENOMIC DNA]</scope>
    <source>
        <strain evidence="4 5">LMG 1728</strain>
        <strain evidence="3 6">LMG 1731</strain>
    </source>
</reference>
<name>A0A7W4NT17_9PROT</name>
<dbReference type="Proteomes" id="UP000561077">
    <property type="component" value="Unassembled WGS sequence"/>
</dbReference>
<feature type="chain" id="PRO_5030836199" description="Lipoprotein" evidence="2">
    <location>
        <begin position="22"/>
        <end position="45"/>
    </location>
</feature>
<feature type="signal peptide" evidence="2">
    <location>
        <begin position="1"/>
        <end position="21"/>
    </location>
</feature>
<feature type="region of interest" description="Disordered" evidence="1">
    <location>
        <begin position="24"/>
        <end position="45"/>
    </location>
</feature>
<gene>
    <name evidence="4" type="ORF">HLH25_11685</name>
    <name evidence="3" type="ORF">HLH26_11180</name>
</gene>
<accession>A0A7W4NT17</accession>
<proteinExistence type="predicted"/>
<keyword evidence="5" id="KW-1185">Reference proteome</keyword>
<dbReference type="RefSeq" id="WP_182974229.1">
    <property type="nucleotide sequence ID" value="NZ_JABEQN010000013.1"/>
</dbReference>
<evidence type="ECO:0000313" key="6">
    <source>
        <dbReference type="Proteomes" id="UP000561077"/>
    </source>
</evidence>
<dbReference type="EMBL" id="JABEQN010000013">
    <property type="protein sequence ID" value="MBB2194287.1"/>
    <property type="molecule type" value="Genomic_DNA"/>
</dbReference>